<proteinExistence type="predicted"/>
<dbReference type="RefSeq" id="WP_284231894.1">
    <property type="nucleotide sequence ID" value="NZ_BSUL01000001.1"/>
</dbReference>
<name>A0AA37UFW5_9MICO</name>
<dbReference type="Proteomes" id="UP001157160">
    <property type="component" value="Unassembled WGS sequence"/>
</dbReference>
<evidence type="ECO:0000313" key="2">
    <source>
        <dbReference type="Proteomes" id="UP001157160"/>
    </source>
</evidence>
<evidence type="ECO:0000313" key="1">
    <source>
        <dbReference type="EMBL" id="GMA28570.1"/>
    </source>
</evidence>
<keyword evidence="2" id="KW-1185">Reference proteome</keyword>
<organism evidence="1 2">
    <name type="scientific">Arenivirga flava</name>
    <dbReference type="NCBI Taxonomy" id="1930060"/>
    <lineage>
        <taxon>Bacteria</taxon>
        <taxon>Bacillati</taxon>
        <taxon>Actinomycetota</taxon>
        <taxon>Actinomycetes</taxon>
        <taxon>Micrococcales</taxon>
        <taxon>Microbacteriaceae</taxon>
        <taxon>Arenivirga</taxon>
    </lineage>
</organism>
<protein>
    <submittedName>
        <fullName evidence="1">Uncharacterized protein</fullName>
    </submittedName>
</protein>
<dbReference type="EMBL" id="BSUL01000001">
    <property type="protein sequence ID" value="GMA28570.1"/>
    <property type="molecule type" value="Genomic_DNA"/>
</dbReference>
<comment type="caution">
    <text evidence="1">The sequence shown here is derived from an EMBL/GenBank/DDBJ whole genome shotgun (WGS) entry which is preliminary data.</text>
</comment>
<reference evidence="1 2" key="1">
    <citation type="journal article" date="2014" name="Int. J. Syst. Evol. Microbiol.">
        <title>Complete genome sequence of Corynebacterium casei LMG S-19264T (=DSM 44701T), isolated from a smear-ripened cheese.</title>
        <authorList>
            <consortium name="US DOE Joint Genome Institute (JGI-PGF)"/>
            <person name="Walter F."/>
            <person name="Albersmeier A."/>
            <person name="Kalinowski J."/>
            <person name="Ruckert C."/>
        </authorList>
    </citation>
    <scope>NUCLEOTIDE SEQUENCE [LARGE SCALE GENOMIC DNA]</scope>
    <source>
        <strain evidence="1 2">NBRC 112289</strain>
    </source>
</reference>
<sequence length="196" mass="20450">MRWRTGAIALGSVVAAAGLWAVVSAQAVSAPLVEAEQDRMRALLEPAIPGPAAERWVSEPCEGGGERFEYRRTATVTGDPDGEFEQAIAALTASGVRLFEGDGMMFSYDRWLVATEVGDGFGYLTLGLANDDAQHAVSGDPGHEPDPSRVPAGGNAVEAKVDGRCIDTVSASDQVGSLLEPLLLPALLLLFVVNGG</sequence>
<gene>
    <name evidence="1" type="ORF">GCM10025874_18230</name>
</gene>
<dbReference type="AlphaFoldDB" id="A0AA37UFW5"/>
<accession>A0AA37UFW5</accession>